<name>G0MND8_CAEBE</name>
<sequence length="71" mass="7923">MTLFCFSCRQLPRLTLRHPSIDSSAMPLQLDVDENPIGESNAGGGGAGDEFLQIRRSTQRRWTDSDTTVRL</sequence>
<dbReference type="InParanoid" id="G0MND8"/>
<accession>G0MND8</accession>
<keyword evidence="2" id="KW-1185">Reference proteome</keyword>
<dbReference type="HOGENOM" id="CLU_2742303_0_0_1"/>
<dbReference type="STRING" id="135651.G0MND8"/>
<dbReference type="Proteomes" id="UP000008068">
    <property type="component" value="Unassembled WGS sequence"/>
</dbReference>
<dbReference type="OrthoDB" id="5858814at2759"/>
<proteinExistence type="predicted"/>
<gene>
    <name evidence="1" type="ORF">CAEBREN_32364</name>
</gene>
<evidence type="ECO:0000313" key="2">
    <source>
        <dbReference type="Proteomes" id="UP000008068"/>
    </source>
</evidence>
<dbReference type="EMBL" id="GL379804">
    <property type="protein sequence ID" value="EGT39177.1"/>
    <property type="molecule type" value="Genomic_DNA"/>
</dbReference>
<organism evidence="2">
    <name type="scientific">Caenorhabditis brenneri</name>
    <name type="common">Nematode worm</name>
    <dbReference type="NCBI Taxonomy" id="135651"/>
    <lineage>
        <taxon>Eukaryota</taxon>
        <taxon>Metazoa</taxon>
        <taxon>Ecdysozoa</taxon>
        <taxon>Nematoda</taxon>
        <taxon>Chromadorea</taxon>
        <taxon>Rhabditida</taxon>
        <taxon>Rhabditina</taxon>
        <taxon>Rhabditomorpha</taxon>
        <taxon>Rhabditoidea</taxon>
        <taxon>Rhabditidae</taxon>
        <taxon>Peloderinae</taxon>
        <taxon>Caenorhabditis</taxon>
    </lineage>
</organism>
<evidence type="ECO:0000313" key="1">
    <source>
        <dbReference type="EMBL" id="EGT39177.1"/>
    </source>
</evidence>
<reference evidence="2" key="1">
    <citation type="submission" date="2011-07" db="EMBL/GenBank/DDBJ databases">
        <authorList>
            <consortium name="Caenorhabditis brenneri Sequencing and Analysis Consortium"/>
            <person name="Wilson R.K."/>
        </authorList>
    </citation>
    <scope>NUCLEOTIDE SEQUENCE [LARGE SCALE GENOMIC DNA]</scope>
    <source>
        <strain evidence="2">PB2801</strain>
    </source>
</reference>
<dbReference type="AlphaFoldDB" id="G0MND8"/>
<protein>
    <submittedName>
        <fullName evidence="1">Uncharacterized protein</fullName>
    </submittedName>
</protein>